<reference evidence="3 4" key="1">
    <citation type="journal article" date="2014" name="BMC Genomics">
        <title>Genome and secretome analysis of the hemibiotrophic fungal pathogen, Moniliophthora roreri, which causes frosty pod rot disease of cacao: mechanisms of the biotrophic and necrotrophic phases.</title>
        <authorList>
            <person name="Meinhardt L.W."/>
            <person name="Costa G.G.L."/>
            <person name="Thomazella D.P.T."/>
            <person name="Teixeira P.J.P.L."/>
            <person name="Carazzolle M.F."/>
            <person name="Schuster S.C."/>
            <person name="Carlson J.E."/>
            <person name="Guiltinan M.J."/>
            <person name="Mieczkowski P."/>
            <person name="Farmer A."/>
            <person name="Ramaraj T."/>
            <person name="Crozier J."/>
            <person name="Davis R.E."/>
            <person name="Shao J."/>
            <person name="Melnick R.L."/>
            <person name="Pereira G.A.G."/>
            <person name="Bailey B.A."/>
        </authorList>
    </citation>
    <scope>NUCLEOTIDE SEQUENCE [LARGE SCALE GENOMIC DNA]</scope>
    <source>
        <strain evidence="3 4">MCA 2997</strain>
    </source>
</reference>
<evidence type="ECO:0000256" key="2">
    <source>
        <dbReference type="ARBA" id="ARBA00023128"/>
    </source>
</evidence>
<sequence length="260" mass="28736">MFHVGCWRLHNPFSLHGTPLHHTLALGSRQMFTSSPKTATTVYRGTLFERRSLVILEQHLSMSLTRVGGKEDGGIDLIGWWWVPEGVKESDAVDFSRRKRIRVVAQCKAEKKKIGPGYVRELEGVVYRNLDSIFSEDGSQEYGASSNIRQGRKIPVVALFLSESPYTKSALLRAMSSPVPFLLVHIPPLQENADNPDGDTTLGSAVWNAALGGSAGLLQGRMEIRWTRGLSNTGIFGTPTMWYDGQVVPKWTHASNSSLA</sequence>
<dbReference type="AlphaFoldDB" id="V2WI66"/>
<evidence type="ECO:0000313" key="4">
    <source>
        <dbReference type="Proteomes" id="UP000017559"/>
    </source>
</evidence>
<dbReference type="KEGG" id="mrr:Moror_9814"/>
<comment type="caution">
    <text evidence="3">The sequence shown here is derived from an EMBL/GenBank/DDBJ whole genome shotgun (WGS) entry which is preliminary data.</text>
</comment>
<dbReference type="Pfam" id="PF10356">
    <property type="entry name" value="RRG7"/>
    <property type="match status" value="1"/>
</dbReference>
<dbReference type="OrthoDB" id="20734at2759"/>
<keyword evidence="4" id="KW-1185">Reference proteome</keyword>
<name>V2WI66_MONRO</name>
<evidence type="ECO:0000313" key="3">
    <source>
        <dbReference type="EMBL" id="ESK86543.1"/>
    </source>
</evidence>
<keyword evidence="2" id="KW-0496">Mitochondrion</keyword>
<gene>
    <name evidence="3" type="ORF">Moror_9814</name>
</gene>
<evidence type="ECO:0008006" key="5">
    <source>
        <dbReference type="Google" id="ProtNLM"/>
    </source>
</evidence>
<comment type="subcellular location">
    <subcellularLocation>
        <location evidence="1">Mitochondrion</location>
    </subcellularLocation>
</comment>
<accession>V2WI66</accession>
<dbReference type="Proteomes" id="UP000017559">
    <property type="component" value="Unassembled WGS sequence"/>
</dbReference>
<dbReference type="PANTHER" id="PTHR28133:SF1">
    <property type="entry name" value="REQUIRED FOR RESPIRATORY GROWTH PROTEIN 7, MITOCHONDRIAL"/>
    <property type="match status" value="1"/>
</dbReference>
<dbReference type="GO" id="GO:0005739">
    <property type="term" value="C:mitochondrion"/>
    <property type="evidence" value="ECO:0007669"/>
    <property type="project" value="UniProtKB-SubCell"/>
</dbReference>
<proteinExistence type="predicted"/>
<protein>
    <recommendedName>
        <fullName evidence="5">Restriction endonuclease type IV Mrr domain-containing protein</fullName>
    </recommendedName>
</protein>
<dbReference type="HOGENOM" id="CLU_074378_1_0_1"/>
<dbReference type="PANTHER" id="PTHR28133">
    <property type="entry name" value="REQUIRED FOR RESPIRATORY GROWTH PROTEIN 7, MITOCHONDRIAL"/>
    <property type="match status" value="1"/>
</dbReference>
<dbReference type="InterPro" id="IPR018828">
    <property type="entry name" value="RRG7"/>
</dbReference>
<evidence type="ECO:0000256" key="1">
    <source>
        <dbReference type="ARBA" id="ARBA00004173"/>
    </source>
</evidence>
<dbReference type="EMBL" id="AWSO01000920">
    <property type="protein sequence ID" value="ESK86543.1"/>
    <property type="molecule type" value="Genomic_DNA"/>
</dbReference>
<organism evidence="3 4">
    <name type="scientific">Moniliophthora roreri (strain MCA 2997)</name>
    <name type="common">Cocoa frosty pod rot fungus</name>
    <name type="synonym">Crinipellis roreri</name>
    <dbReference type="NCBI Taxonomy" id="1381753"/>
    <lineage>
        <taxon>Eukaryota</taxon>
        <taxon>Fungi</taxon>
        <taxon>Dikarya</taxon>
        <taxon>Basidiomycota</taxon>
        <taxon>Agaricomycotina</taxon>
        <taxon>Agaricomycetes</taxon>
        <taxon>Agaricomycetidae</taxon>
        <taxon>Agaricales</taxon>
        <taxon>Marasmiineae</taxon>
        <taxon>Marasmiaceae</taxon>
        <taxon>Moniliophthora</taxon>
    </lineage>
</organism>